<dbReference type="EMBL" id="JAFJMO010000017">
    <property type="protein sequence ID" value="KAJ8252125.1"/>
    <property type="molecule type" value="Genomic_DNA"/>
</dbReference>
<evidence type="ECO:0000256" key="1">
    <source>
        <dbReference type="ARBA" id="ARBA00005298"/>
    </source>
</evidence>
<feature type="region of interest" description="Disordered" evidence="2">
    <location>
        <begin position="17"/>
        <end position="45"/>
    </location>
</feature>
<dbReference type="GO" id="GO:0005886">
    <property type="term" value="C:plasma membrane"/>
    <property type="evidence" value="ECO:0007669"/>
    <property type="project" value="TreeGrafter"/>
</dbReference>
<dbReference type="InterPro" id="IPR014752">
    <property type="entry name" value="Arrestin-like_C"/>
</dbReference>
<dbReference type="GO" id="GO:0005737">
    <property type="term" value="C:cytoplasm"/>
    <property type="evidence" value="ECO:0007669"/>
    <property type="project" value="TreeGrafter"/>
</dbReference>
<keyword evidence="5" id="KW-1185">Reference proteome</keyword>
<dbReference type="OrthoDB" id="2333384at2759"/>
<dbReference type="GO" id="GO:0015031">
    <property type="term" value="P:protein transport"/>
    <property type="evidence" value="ECO:0007669"/>
    <property type="project" value="TreeGrafter"/>
</dbReference>
<name>A0A9Q1HNW8_CONCO</name>
<sequence>MSASDSRLLVFISPSTEVHGQPLGAGARSGVRRRPEARSPAPRHSGLRASCLLKKELKKRRSTRKVYKEDPAMVDTVKTLGIVFDNEQKNGYCSGEIVSGHVLLDLLAVTQIKAIKITARGCAQVCWNEGPCGASSPITAPMATPSLGHCIKEEVEYFGASQTLIETTGSEDGEWVRLDAGRHELAFRFELPQRPLVSSFVGRHGKVQYGVNAVLQRPWAQDQSVNREFPVLSHIDVNSPPLLSAVSTNKEKMISWWIFTSGPVSLSVNIDRKGYCNGEMIPIYAEIENCSSRIVVPKATIYQIQTCLAKGKTRTYRQAVASVRGNHIPSGSSDTWNGKTLKIPPLPPSVLNSALIRVEYSLAVTVQIPGARKLTAELPIVIGTIPYAGLGARSASVSSQVSRYMSWLALALPEEPEAPPNYANVVTEEEFELYTPSLIQSEDLERQLGGPIFAYLQEFQFQPPPVYCEVDPHPVWVQEPPPPLGVSVSSASLPL</sequence>
<dbReference type="Pfam" id="PF00339">
    <property type="entry name" value="Arrestin_N"/>
    <property type="match status" value="1"/>
</dbReference>
<dbReference type="Gene3D" id="2.60.40.640">
    <property type="match status" value="2"/>
</dbReference>
<dbReference type="InterPro" id="IPR011022">
    <property type="entry name" value="Arrestin_C-like"/>
</dbReference>
<dbReference type="InterPro" id="IPR014756">
    <property type="entry name" value="Ig_E-set"/>
</dbReference>
<organism evidence="4 5">
    <name type="scientific">Conger conger</name>
    <name type="common">Conger eel</name>
    <name type="synonym">Muraena conger</name>
    <dbReference type="NCBI Taxonomy" id="82655"/>
    <lineage>
        <taxon>Eukaryota</taxon>
        <taxon>Metazoa</taxon>
        <taxon>Chordata</taxon>
        <taxon>Craniata</taxon>
        <taxon>Vertebrata</taxon>
        <taxon>Euteleostomi</taxon>
        <taxon>Actinopterygii</taxon>
        <taxon>Neopterygii</taxon>
        <taxon>Teleostei</taxon>
        <taxon>Anguilliformes</taxon>
        <taxon>Congridae</taxon>
        <taxon>Conger</taxon>
    </lineage>
</organism>
<evidence type="ECO:0000256" key="2">
    <source>
        <dbReference type="SAM" id="MobiDB-lite"/>
    </source>
</evidence>
<dbReference type="PANTHER" id="PTHR11188">
    <property type="entry name" value="ARRESTIN DOMAIN CONTAINING PROTEIN"/>
    <property type="match status" value="1"/>
</dbReference>
<evidence type="ECO:0000313" key="4">
    <source>
        <dbReference type="EMBL" id="KAJ8252125.1"/>
    </source>
</evidence>
<dbReference type="AlphaFoldDB" id="A0A9Q1HNW8"/>
<dbReference type="Pfam" id="PF02752">
    <property type="entry name" value="Arrestin_C"/>
    <property type="match status" value="1"/>
</dbReference>
<dbReference type="SUPFAM" id="SSF81296">
    <property type="entry name" value="E set domains"/>
    <property type="match status" value="2"/>
</dbReference>
<dbReference type="PANTHER" id="PTHR11188:SF16">
    <property type="entry name" value="ARRESTIN DOMAIN-CONTAINING PROTEIN 4"/>
    <property type="match status" value="1"/>
</dbReference>
<protein>
    <recommendedName>
        <fullName evidence="3">Arrestin C-terminal-like domain-containing protein</fullName>
    </recommendedName>
</protein>
<dbReference type="GO" id="GO:0007399">
    <property type="term" value="P:nervous system development"/>
    <property type="evidence" value="ECO:0007669"/>
    <property type="project" value="UniProtKB-ARBA"/>
</dbReference>
<dbReference type="SMART" id="SM01017">
    <property type="entry name" value="Arrestin_C"/>
    <property type="match status" value="1"/>
</dbReference>
<gene>
    <name evidence="4" type="ORF">COCON_G00214370</name>
</gene>
<accession>A0A9Q1HNW8</accession>
<dbReference type="InterPro" id="IPR050357">
    <property type="entry name" value="Arrestin_domain-protein"/>
</dbReference>
<dbReference type="GO" id="GO:1990756">
    <property type="term" value="F:ubiquitin-like ligase-substrate adaptor activity"/>
    <property type="evidence" value="ECO:0007669"/>
    <property type="project" value="TreeGrafter"/>
</dbReference>
<dbReference type="InterPro" id="IPR011021">
    <property type="entry name" value="Arrestin-like_N"/>
</dbReference>
<feature type="domain" description="Arrestin C-terminal-like" evidence="3">
    <location>
        <begin position="260"/>
        <end position="387"/>
    </location>
</feature>
<evidence type="ECO:0000313" key="5">
    <source>
        <dbReference type="Proteomes" id="UP001152803"/>
    </source>
</evidence>
<proteinExistence type="inferred from homology"/>
<reference evidence="4" key="1">
    <citation type="journal article" date="2023" name="Science">
        <title>Genome structures resolve the early diversification of teleost fishes.</title>
        <authorList>
            <person name="Parey E."/>
            <person name="Louis A."/>
            <person name="Montfort J."/>
            <person name="Bouchez O."/>
            <person name="Roques C."/>
            <person name="Iampietro C."/>
            <person name="Lluch J."/>
            <person name="Castinel A."/>
            <person name="Donnadieu C."/>
            <person name="Desvignes T."/>
            <person name="Floi Bucao C."/>
            <person name="Jouanno E."/>
            <person name="Wen M."/>
            <person name="Mejri S."/>
            <person name="Dirks R."/>
            <person name="Jansen H."/>
            <person name="Henkel C."/>
            <person name="Chen W.J."/>
            <person name="Zahm M."/>
            <person name="Cabau C."/>
            <person name="Klopp C."/>
            <person name="Thompson A.W."/>
            <person name="Robinson-Rechavi M."/>
            <person name="Braasch I."/>
            <person name="Lecointre G."/>
            <person name="Bobe J."/>
            <person name="Postlethwait J.H."/>
            <person name="Berthelot C."/>
            <person name="Roest Crollius H."/>
            <person name="Guiguen Y."/>
        </authorList>
    </citation>
    <scope>NUCLEOTIDE SEQUENCE</scope>
    <source>
        <strain evidence="4">Concon-B</strain>
    </source>
</reference>
<comment type="caution">
    <text evidence="4">The sequence shown here is derived from an EMBL/GenBank/DDBJ whole genome shotgun (WGS) entry which is preliminary data.</text>
</comment>
<evidence type="ECO:0000259" key="3">
    <source>
        <dbReference type="SMART" id="SM01017"/>
    </source>
</evidence>
<comment type="similarity">
    <text evidence="1">Belongs to the arrestin family.</text>
</comment>
<dbReference type="Proteomes" id="UP001152803">
    <property type="component" value="Unassembled WGS sequence"/>
</dbReference>